<organism evidence="1 2">
    <name type="scientific">Lentinula detonsa</name>
    <dbReference type="NCBI Taxonomy" id="2804962"/>
    <lineage>
        <taxon>Eukaryota</taxon>
        <taxon>Fungi</taxon>
        <taxon>Dikarya</taxon>
        <taxon>Basidiomycota</taxon>
        <taxon>Agaricomycotina</taxon>
        <taxon>Agaricomycetes</taxon>
        <taxon>Agaricomycetidae</taxon>
        <taxon>Agaricales</taxon>
        <taxon>Marasmiineae</taxon>
        <taxon>Omphalotaceae</taxon>
        <taxon>Lentinula</taxon>
    </lineage>
</organism>
<protein>
    <submittedName>
        <fullName evidence="1">Uncharacterized protein</fullName>
    </submittedName>
</protein>
<accession>A0AA38PSN3</accession>
<name>A0AA38PSN3_9AGAR</name>
<evidence type="ECO:0000313" key="1">
    <source>
        <dbReference type="EMBL" id="KAJ3980987.1"/>
    </source>
</evidence>
<reference evidence="1" key="1">
    <citation type="submission" date="2022-08" db="EMBL/GenBank/DDBJ databases">
        <authorList>
            <consortium name="DOE Joint Genome Institute"/>
            <person name="Min B."/>
            <person name="Riley R."/>
            <person name="Sierra-Patev S."/>
            <person name="Naranjo-Ortiz M."/>
            <person name="Looney B."/>
            <person name="Konkel Z."/>
            <person name="Slot J.C."/>
            <person name="Sakamoto Y."/>
            <person name="Steenwyk J.L."/>
            <person name="Rokas A."/>
            <person name="Carro J."/>
            <person name="Camarero S."/>
            <person name="Ferreira P."/>
            <person name="Molpeceres G."/>
            <person name="Ruiz-Duenas F.J."/>
            <person name="Serrano A."/>
            <person name="Henrissat B."/>
            <person name="Drula E."/>
            <person name="Hughes K.W."/>
            <person name="Mata J.L."/>
            <person name="Ishikawa N.K."/>
            <person name="Vargas-Isla R."/>
            <person name="Ushijima S."/>
            <person name="Smith C.A."/>
            <person name="Ahrendt S."/>
            <person name="Andreopoulos W."/>
            <person name="He G."/>
            <person name="Labutti K."/>
            <person name="Lipzen A."/>
            <person name="Ng V."/>
            <person name="Sandor L."/>
            <person name="Barry K."/>
            <person name="Martinez A.T."/>
            <person name="Xiao Y."/>
            <person name="Gibbons J.G."/>
            <person name="Terashima K."/>
            <person name="Hibbett D.S."/>
            <person name="Grigoriev I.V."/>
        </authorList>
    </citation>
    <scope>NUCLEOTIDE SEQUENCE</scope>
    <source>
        <strain evidence="1">TFB7829</strain>
    </source>
</reference>
<dbReference type="Proteomes" id="UP001163850">
    <property type="component" value="Unassembled WGS sequence"/>
</dbReference>
<comment type="caution">
    <text evidence="1">The sequence shown here is derived from an EMBL/GenBank/DDBJ whole genome shotgun (WGS) entry which is preliminary data.</text>
</comment>
<proteinExistence type="predicted"/>
<evidence type="ECO:0000313" key="2">
    <source>
        <dbReference type="Proteomes" id="UP001163850"/>
    </source>
</evidence>
<gene>
    <name evidence="1" type="ORF">F5890DRAFT_610883</name>
</gene>
<sequence>MSAETSHYDIPGQVLDSQRQDASIVVDDRMMNALPVIRQLVSEWLQGLLVTMSFHHQHPQFPDRRTSSYDGHPLSEGFPFPITIQPALGGRSIRPLVDLLDDLPLLSQREDQRFWVAREILASDLEVVLLQSELFHWVEELVDGYNQLYWGVKAYLVMYGYHVLRLRWIEDGEGEGMISPVVWELRWRTTVLGALELDSTMLAESGFQRMMRLLTGQFVLQSLILSVQTRTAIVLVRTSSHGIEFMPGRRL</sequence>
<dbReference type="AlphaFoldDB" id="A0AA38PSN3"/>
<dbReference type="EMBL" id="MU802143">
    <property type="protein sequence ID" value="KAJ3980987.1"/>
    <property type="molecule type" value="Genomic_DNA"/>
</dbReference>